<evidence type="ECO:0000259" key="5">
    <source>
        <dbReference type="PROSITE" id="PS50111"/>
    </source>
</evidence>
<keyword evidence="8" id="KW-1185">Reference proteome</keyword>
<keyword evidence="4" id="KW-0812">Transmembrane</keyword>
<dbReference type="PROSITE" id="PS50111">
    <property type="entry name" value="CHEMOTAXIS_TRANSDUC_2"/>
    <property type="match status" value="1"/>
</dbReference>
<gene>
    <name evidence="7" type="ORF">EDC64_10236</name>
</gene>
<dbReference type="PANTHER" id="PTHR32089">
    <property type="entry name" value="METHYL-ACCEPTING CHEMOTAXIS PROTEIN MCPB"/>
    <property type="match status" value="1"/>
</dbReference>
<dbReference type="OrthoDB" id="8437048at2"/>
<dbReference type="SMART" id="SM00283">
    <property type="entry name" value="MA"/>
    <property type="match status" value="1"/>
</dbReference>
<comment type="similarity">
    <text evidence="2">Belongs to the methyl-accepting chemotaxis (MCP) protein family.</text>
</comment>
<reference evidence="7 8" key="1">
    <citation type="submission" date="2019-03" db="EMBL/GenBank/DDBJ databases">
        <title>Genomic Encyclopedia of Type Strains, Phase IV (KMG-IV): sequencing the most valuable type-strain genomes for metagenomic binning, comparative biology and taxonomic classification.</title>
        <authorList>
            <person name="Goeker M."/>
        </authorList>
    </citation>
    <scope>NUCLEOTIDE SEQUENCE [LARGE SCALE GENOMIC DNA]</scope>
    <source>
        <strain evidence="7 8">DSM 9035</strain>
    </source>
</reference>
<dbReference type="PROSITE" id="PS50885">
    <property type="entry name" value="HAMP"/>
    <property type="match status" value="1"/>
</dbReference>
<dbReference type="Gene3D" id="1.10.287.950">
    <property type="entry name" value="Methyl-accepting chemotaxis protein"/>
    <property type="match status" value="1"/>
</dbReference>
<evidence type="ECO:0000256" key="1">
    <source>
        <dbReference type="ARBA" id="ARBA00023224"/>
    </source>
</evidence>
<evidence type="ECO:0000256" key="3">
    <source>
        <dbReference type="PROSITE-ProRule" id="PRU00284"/>
    </source>
</evidence>
<proteinExistence type="inferred from homology"/>
<evidence type="ECO:0000256" key="4">
    <source>
        <dbReference type="SAM" id="Phobius"/>
    </source>
</evidence>
<feature type="transmembrane region" description="Helical" evidence="4">
    <location>
        <begin position="298"/>
        <end position="321"/>
    </location>
</feature>
<dbReference type="GO" id="GO:0016020">
    <property type="term" value="C:membrane"/>
    <property type="evidence" value="ECO:0007669"/>
    <property type="project" value="InterPro"/>
</dbReference>
<feature type="domain" description="HAMP" evidence="6">
    <location>
        <begin position="321"/>
        <end position="374"/>
    </location>
</feature>
<dbReference type="SMART" id="SM00304">
    <property type="entry name" value="HAMP"/>
    <property type="match status" value="1"/>
</dbReference>
<dbReference type="EMBL" id="SMAI01000002">
    <property type="protein sequence ID" value="TCT06559.1"/>
    <property type="molecule type" value="Genomic_DNA"/>
</dbReference>
<protein>
    <submittedName>
        <fullName evidence="7">Methyl-accepting chemotaxis sensory transducer</fullName>
    </submittedName>
</protein>
<evidence type="ECO:0000313" key="7">
    <source>
        <dbReference type="EMBL" id="TCT06559.1"/>
    </source>
</evidence>
<keyword evidence="4" id="KW-1133">Transmembrane helix</keyword>
<dbReference type="Pfam" id="PF00015">
    <property type="entry name" value="MCPsignal"/>
    <property type="match status" value="1"/>
</dbReference>
<dbReference type="InterPro" id="IPR003660">
    <property type="entry name" value="HAMP_dom"/>
</dbReference>
<dbReference type="PANTHER" id="PTHR32089:SF112">
    <property type="entry name" value="LYSOZYME-LIKE PROTEIN-RELATED"/>
    <property type="match status" value="1"/>
</dbReference>
<feature type="domain" description="Methyl-accepting transducer" evidence="5">
    <location>
        <begin position="408"/>
        <end position="651"/>
    </location>
</feature>
<dbReference type="GO" id="GO:0007165">
    <property type="term" value="P:signal transduction"/>
    <property type="evidence" value="ECO:0007669"/>
    <property type="project" value="UniProtKB-KW"/>
</dbReference>
<dbReference type="InterPro" id="IPR004089">
    <property type="entry name" value="MCPsignal_dom"/>
</dbReference>
<sequence>MRIGIGLKLGIASAALVLLSAGVIVSRQVAMARIEAAAADTRRQADILKEAEAVSTLLGRIRLDAGEMRLSFASLDNAGLMKRISEDNAAAQAGLDRLIALESHEDDRQEFLALKAKLDAILAATTEIHASQIAQLDAVDTRPALRMRSRALFSTLVRDLENAGMKDAARQMDSLEPLLDQLNLASALFLTEADPKQITLITVIQDTGDKTLAALEEKVADDHTLSDTLARARKTFNGYANSIRAGIAEVKKRDQIVAARSIPMMRTAAEMLHMVTQASADQLAEAETQSTEALRSGMLQILAFSLVAILAAVAAGAYSVFGVARPVRRITEAMAQVSGGDLAAAIPYAARGDEIGDQARALTVFRDGLAEADRQRAARQAEAAEAEHRRKAEMHALADQFEAAVGAVVETVAAAAGELELASKTLNSTAEETTAQAGAVTSAAQLATTNVQAVAAAIEELSASAREIGQRLQDSTRMTERAVTEVDGTNGQMGDLRRSAEQIGAVVGLIDTIAGQTNLLALNATIESARAGEAGRGFAVVAQEVKDLAGQTAKATADISSRISGIQDSTGEVLGTITGFSQTIGELRAGATAIAAAMEEQNATTLEVARRIQSAASGANEVTANIAGVERAAQASSTAALQVLSSAADLSRQADALRGQVRSFVATVRAA</sequence>
<keyword evidence="4" id="KW-0472">Membrane</keyword>
<evidence type="ECO:0000256" key="2">
    <source>
        <dbReference type="ARBA" id="ARBA00029447"/>
    </source>
</evidence>
<dbReference type="Pfam" id="PF00672">
    <property type="entry name" value="HAMP"/>
    <property type="match status" value="1"/>
</dbReference>
<evidence type="ECO:0000259" key="6">
    <source>
        <dbReference type="PROSITE" id="PS50885"/>
    </source>
</evidence>
<evidence type="ECO:0000313" key="8">
    <source>
        <dbReference type="Proteomes" id="UP000294664"/>
    </source>
</evidence>
<dbReference type="RefSeq" id="WP_132030057.1">
    <property type="nucleotide sequence ID" value="NZ_SMAI01000002.1"/>
</dbReference>
<keyword evidence="1 3" id="KW-0807">Transducer</keyword>
<dbReference type="Proteomes" id="UP000294664">
    <property type="component" value="Unassembled WGS sequence"/>
</dbReference>
<organism evidence="7 8">
    <name type="scientific">Aquabacter spiritensis</name>
    <dbReference type="NCBI Taxonomy" id="933073"/>
    <lineage>
        <taxon>Bacteria</taxon>
        <taxon>Pseudomonadati</taxon>
        <taxon>Pseudomonadota</taxon>
        <taxon>Alphaproteobacteria</taxon>
        <taxon>Hyphomicrobiales</taxon>
        <taxon>Xanthobacteraceae</taxon>
        <taxon>Aquabacter</taxon>
    </lineage>
</organism>
<dbReference type="AlphaFoldDB" id="A0A4R3M2V7"/>
<comment type="caution">
    <text evidence="7">The sequence shown here is derived from an EMBL/GenBank/DDBJ whole genome shotgun (WGS) entry which is preliminary data.</text>
</comment>
<accession>A0A4R3M2V7</accession>
<dbReference type="Gene3D" id="1.10.8.500">
    <property type="entry name" value="HAMP domain in histidine kinase"/>
    <property type="match status" value="1"/>
</dbReference>
<dbReference type="SUPFAM" id="SSF58104">
    <property type="entry name" value="Methyl-accepting chemotaxis protein (MCP) signaling domain"/>
    <property type="match status" value="1"/>
</dbReference>
<name>A0A4R3M2V7_9HYPH</name>
<dbReference type="CDD" id="cd06225">
    <property type="entry name" value="HAMP"/>
    <property type="match status" value="1"/>
</dbReference>